<dbReference type="EMBL" id="CAJNNV010029812">
    <property type="protein sequence ID" value="CAE8630182.1"/>
    <property type="molecule type" value="Genomic_DNA"/>
</dbReference>
<comment type="caution">
    <text evidence="3">The sequence shown here is derived from an EMBL/GenBank/DDBJ whole genome shotgun (WGS) entry which is preliminary data.</text>
</comment>
<feature type="compositionally biased region" description="Basic and acidic residues" evidence="1">
    <location>
        <begin position="88"/>
        <end position="99"/>
    </location>
</feature>
<accession>A0A813GY14</accession>
<keyword evidence="2" id="KW-1133">Transmembrane helix</keyword>
<keyword evidence="4" id="KW-1185">Reference proteome</keyword>
<evidence type="ECO:0000313" key="4">
    <source>
        <dbReference type="Proteomes" id="UP000654075"/>
    </source>
</evidence>
<evidence type="ECO:0000256" key="1">
    <source>
        <dbReference type="SAM" id="MobiDB-lite"/>
    </source>
</evidence>
<evidence type="ECO:0000313" key="3">
    <source>
        <dbReference type="EMBL" id="CAE8630182.1"/>
    </source>
</evidence>
<keyword evidence="2" id="KW-0812">Transmembrane</keyword>
<dbReference type="AlphaFoldDB" id="A0A813GY14"/>
<evidence type="ECO:0000256" key="2">
    <source>
        <dbReference type="SAM" id="Phobius"/>
    </source>
</evidence>
<proteinExistence type="predicted"/>
<keyword evidence="2" id="KW-0472">Membrane</keyword>
<dbReference type="Proteomes" id="UP000654075">
    <property type="component" value="Unassembled WGS sequence"/>
</dbReference>
<sequence>MPTHEEVIAQNPLEAPAPFWTNVYYAFNGLAAFLIVFSIVGCFVWCCLIAIVRVERWEDRKGRLEEPKASATRQAASEEPAGARRRRAESPGRSEPKKS</sequence>
<name>A0A813GY14_POLGL</name>
<gene>
    <name evidence="3" type="ORF">PGLA1383_LOCUS46575</name>
</gene>
<protein>
    <submittedName>
        <fullName evidence="3">Uncharacterized protein</fullName>
    </submittedName>
</protein>
<feature type="transmembrane region" description="Helical" evidence="2">
    <location>
        <begin position="30"/>
        <end position="54"/>
    </location>
</feature>
<feature type="region of interest" description="Disordered" evidence="1">
    <location>
        <begin position="61"/>
        <end position="99"/>
    </location>
</feature>
<organism evidence="3 4">
    <name type="scientific">Polarella glacialis</name>
    <name type="common">Dinoflagellate</name>
    <dbReference type="NCBI Taxonomy" id="89957"/>
    <lineage>
        <taxon>Eukaryota</taxon>
        <taxon>Sar</taxon>
        <taxon>Alveolata</taxon>
        <taxon>Dinophyceae</taxon>
        <taxon>Suessiales</taxon>
        <taxon>Suessiaceae</taxon>
        <taxon>Polarella</taxon>
    </lineage>
</organism>
<reference evidence="3" key="1">
    <citation type="submission" date="2021-02" db="EMBL/GenBank/DDBJ databases">
        <authorList>
            <person name="Dougan E. K."/>
            <person name="Rhodes N."/>
            <person name="Thang M."/>
            <person name="Chan C."/>
        </authorList>
    </citation>
    <scope>NUCLEOTIDE SEQUENCE</scope>
</reference>